<evidence type="ECO:0000313" key="4">
    <source>
        <dbReference type="Proteomes" id="UP000435036"/>
    </source>
</evidence>
<dbReference type="InterPro" id="IPR032527">
    <property type="entry name" value="DUF4959"/>
</dbReference>
<dbReference type="InterPro" id="IPR008979">
    <property type="entry name" value="Galactose-bd-like_sf"/>
</dbReference>
<dbReference type="InterPro" id="IPR032164">
    <property type="entry name" value="DUF5000"/>
</dbReference>
<keyword evidence="4" id="KW-1185">Reference proteome</keyword>
<proteinExistence type="predicted"/>
<dbReference type="Pfam" id="PF16323">
    <property type="entry name" value="DUF4959"/>
    <property type="match status" value="1"/>
</dbReference>
<name>A0A6N8KXC3_9SPHI</name>
<dbReference type="Proteomes" id="UP000435036">
    <property type="component" value="Unassembled WGS sequence"/>
</dbReference>
<dbReference type="Pfam" id="PF17166">
    <property type="entry name" value="DUF5126"/>
    <property type="match status" value="1"/>
</dbReference>
<protein>
    <submittedName>
        <fullName evidence="3">DUF5126 domain-containing protein</fullName>
    </submittedName>
</protein>
<feature type="domain" description="F5/8 type C" evidence="2">
    <location>
        <begin position="265"/>
        <end position="401"/>
    </location>
</feature>
<dbReference type="Pfam" id="PF16391">
    <property type="entry name" value="DUF5000"/>
    <property type="match status" value="1"/>
</dbReference>
<feature type="chain" id="PRO_5026674023" evidence="1">
    <location>
        <begin position="27"/>
        <end position="403"/>
    </location>
</feature>
<accession>A0A6N8KXC3</accession>
<dbReference type="InterPro" id="IPR033431">
    <property type="entry name" value="DUF5126"/>
</dbReference>
<keyword evidence="1" id="KW-0732">Signal</keyword>
<dbReference type="AlphaFoldDB" id="A0A6N8KXC3"/>
<feature type="signal peptide" evidence="1">
    <location>
        <begin position="1"/>
        <end position="26"/>
    </location>
</feature>
<evidence type="ECO:0000313" key="3">
    <source>
        <dbReference type="EMBL" id="MVZ62123.1"/>
    </source>
</evidence>
<comment type="caution">
    <text evidence="3">The sequence shown here is derived from an EMBL/GenBank/DDBJ whole genome shotgun (WGS) entry which is preliminary data.</text>
</comment>
<reference evidence="3 4" key="1">
    <citation type="submission" date="2019-12" db="EMBL/GenBank/DDBJ databases">
        <authorList>
            <person name="Dong K."/>
        </authorList>
    </citation>
    <scope>NUCLEOTIDE SEQUENCE [LARGE SCALE GENOMIC DNA]</scope>
    <source>
        <strain evidence="3 4">JCM 31225</strain>
    </source>
</reference>
<dbReference type="SUPFAM" id="SSF49785">
    <property type="entry name" value="Galactose-binding domain-like"/>
    <property type="match status" value="1"/>
</dbReference>
<dbReference type="InterPro" id="IPR000421">
    <property type="entry name" value="FA58C"/>
</dbReference>
<dbReference type="EMBL" id="WSQA01000005">
    <property type="protein sequence ID" value="MVZ62123.1"/>
    <property type="molecule type" value="Genomic_DNA"/>
</dbReference>
<evidence type="ECO:0000256" key="1">
    <source>
        <dbReference type="SAM" id="SignalP"/>
    </source>
</evidence>
<evidence type="ECO:0000259" key="2">
    <source>
        <dbReference type="PROSITE" id="PS50022"/>
    </source>
</evidence>
<gene>
    <name evidence="3" type="ORF">GQF63_08830</name>
</gene>
<organism evidence="3 4">
    <name type="scientific">Sphingobacterium humi</name>
    <dbReference type="NCBI Taxonomy" id="1796905"/>
    <lineage>
        <taxon>Bacteria</taxon>
        <taxon>Pseudomonadati</taxon>
        <taxon>Bacteroidota</taxon>
        <taxon>Sphingobacteriia</taxon>
        <taxon>Sphingobacteriales</taxon>
        <taxon>Sphingobacteriaceae</taxon>
        <taxon>Sphingobacterium</taxon>
    </lineage>
</organism>
<sequence>MKIMKKFNYILLVVISMMLHSCGEDAMKVLDTSDEVPQPLKHAQVERLPGEIKLSYSIPAEGNILYVEAEVDMGEKGVQKVRSSYYQNSLSLVGFGDTLSYPIKLYTVGRNQKKSEAYALTAKPGLPAIWNVFSSLEVNEDFGGIKLSYENQSLANVAIMIYKKGMNGDWQPTQNFYTSQAAGEFALRGLQPELTMFGFAIKDRWGNQTNIIEKELTPLYEERVPADGFKAMFANLPTEAPGWAGGTTLSNLWSGIFVGTTNSRAWYRTDEKATMPQHFTFDLGKTAKLSRLVYFQRGAFDRPDLLYSGGSVRRFEVWGSTNPDPGGSYNGWTLLSTCELVKPSGLPTGNNSTEDVDAAKAGHEFSFAIDNPDVRFIRIRVLETYGKTTYMWMSELEFYGQLK</sequence>
<dbReference type="Gene3D" id="2.60.120.260">
    <property type="entry name" value="Galactose-binding domain-like"/>
    <property type="match status" value="1"/>
</dbReference>
<dbReference type="PROSITE" id="PS50022">
    <property type="entry name" value="FA58C_3"/>
    <property type="match status" value="1"/>
</dbReference>